<dbReference type="HAMAP" id="MF_00240">
    <property type="entry name" value="LolA"/>
    <property type="match status" value="1"/>
</dbReference>
<keyword evidence="11" id="KW-0449">Lipoprotein</keyword>
<evidence type="ECO:0000256" key="2">
    <source>
        <dbReference type="ARBA" id="ARBA00007615"/>
    </source>
</evidence>
<dbReference type="Gene3D" id="2.50.20.10">
    <property type="entry name" value="Lipoprotein localisation LolA/LolB/LppX"/>
    <property type="match status" value="1"/>
</dbReference>
<keyword evidence="5 10" id="KW-0813">Transport</keyword>
<reference evidence="12" key="1">
    <citation type="submission" date="2017-01" db="EMBL/GenBank/DDBJ databases">
        <authorList>
            <person name="Mah S.A."/>
            <person name="Swanson W.J."/>
            <person name="Moy G.W."/>
            <person name="Vacquier V.D."/>
        </authorList>
    </citation>
    <scope>NUCLEOTIDE SEQUENCE [LARGE SCALE GENOMIC DNA]</scope>
    <source>
        <strain evidence="12">124861</strain>
    </source>
</reference>
<dbReference type="InterPro" id="IPR004564">
    <property type="entry name" value="OM_lipoprot_carrier_LolA-like"/>
</dbReference>
<dbReference type="Proteomes" id="UP000193303">
    <property type="component" value="Unassembled WGS sequence"/>
</dbReference>
<evidence type="ECO:0000256" key="8">
    <source>
        <dbReference type="ARBA" id="ARBA00022927"/>
    </source>
</evidence>
<feature type="signal peptide" evidence="10">
    <location>
        <begin position="1"/>
        <end position="24"/>
    </location>
</feature>
<keyword evidence="7 10" id="KW-0574">Periplasm</keyword>
<proteinExistence type="inferred from homology"/>
<comment type="subcellular location">
    <subcellularLocation>
        <location evidence="1 10">Periplasm</location>
    </subcellularLocation>
</comment>
<dbReference type="Pfam" id="PF03548">
    <property type="entry name" value="LolA"/>
    <property type="match status" value="1"/>
</dbReference>
<keyword evidence="6 10" id="KW-0732">Signal</keyword>
<feature type="chain" id="PRO_5013406841" description="Outer-membrane lipoprotein carrier protein" evidence="10">
    <location>
        <begin position="25"/>
        <end position="206"/>
    </location>
</feature>
<dbReference type="InterPro" id="IPR029046">
    <property type="entry name" value="LolA/LolB/LppX"/>
</dbReference>
<comment type="subunit">
    <text evidence="3 10">Monomer.</text>
</comment>
<keyword evidence="9 10" id="KW-0143">Chaperone</keyword>
<gene>
    <name evidence="10" type="primary">lolA</name>
    <name evidence="11" type="ORF">BV912_02740</name>
</gene>
<dbReference type="GO" id="GO:0042597">
    <property type="term" value="C:periplasmic space"/>
    <property type="evidence" value="ECO:0007669"/>
    <property type="project" value="UniProtKB-SubCell"/>
</dbReference>
<evidence type="ECO:0000256" key="7">
    <source>
        <dbReference type="ARBA" id="ARBA00022764"/>
    </source>
</evidence>
<comment type="function">
    <text evidence="10">Participates in the translocation of lipoproteins from the inner membrane to the outer membrane. Only forms a complex with a lipoprotein if the residue after the N-terminal Cys is not an aspartate (The Asp acts as a targeting signal to indicate that the lipoprotein should stay in the inner membrane).</text>
</comment>
<dbReference type="AlphaFoldDB" id="A0A1X3DLE3"/>
<evidence type="ECO:0000256" key="4">
    <source>
        <dbReference type="ARBA" id="ARBA00014035"/>
    </source>
</evidence>
<dbReference type="CDD" id="cd16325">
    <property type="entry name" value="LolA"/>
    <property type="match status" value="1"/>
</dbReference>
<dbReference type="RefSeq" id="WP_085358223.1">
    <property type="nucleotide sequence ID" value="NZ_MTAB01000004.1"/>
</dbReference>
<protein>
    <recommendedName>
        <fullName evidence="4 10">Outer-membrane lipoprotein carrier protein</fullName>
    </recommendedName>
</protein>
<dbReference type="OrthoDB" id="9787361at2"/>
<dbReference type="GO" id="GO:0044874">
    <property type="term" value="P:lipoprotein localization to outer membrane"/>
    <property type="evidence" value="ECO:0007669"/>
    <property type="project" value="UniProtKB-UniRule"/>
</dbReference>
<evidence type="ECO:0000256" key="1">
    <source>
        <dbReference type="ARBA" id="ARBA00004418"/>
    </source>
</evidence>
<dbReference type="SUPFAM" id="SSF89392">
    <property type="entry name" value="Prokaryotic lipoproteins and lipoprotein localization factors"/>
    <property type="match status" value="1"/>
</dbReference>
<name>A0A1X3DLE3_9NEIS</name>
<evidence type="ECO:0000256" key="10">
    <source>
        <dbReference type="HAMAP-Rule" id="MF_00240"/>
    </source>
</evidence>
<evidence type="ECO:0000256" key="5">
    <source>
        <dbReference type="ARBA" id="ARBA00022448"/>
    </source>
</evidence>
<evidence type="ECO:0000256" key="9">
    <source>
        <dbReference type="ARBA" id="ARBA00023186"/>
    </source>
</evidence>
<comment type="similarity">
    <text evidence="2 10">Belongs to the LolA family.</text>
</comment>
<accession>A0A1X3DLE3</accession>
<evidence type="ECO:0000256" key="6">
    <source>
        <dbReference type="ARBA" id="ARBA00022729"/>
    </source>
</evidence>
<evidence type="ECO:0000256" key="3">
    <source>
        <dbReference type="ARBA" id="ARBA00011245"/>
    </source>
</evidence>
<dbReference type="InterPro" id="IPR018323">
    <property type="entry name" value="OM_lipoprot_carrier_LolA_Pbac"/>
</dbReference>
<dbReference type="STRING" id="1931275.BV914_06550"/>
<dbReference type="PANTHER" id="PTHR35869:SF1">
    <property type="entry name" value="OUTER-MEMBRANE LIPOPROTEIN CARRIER PROTEIN"/>
    <property type="match status" value="1"/>
</dbReference>
<evidence type="ECO:0000313" key="11">
    <source>
        <dbReference type="EMBL" id="OSI24275.1"/>
    </source>
</evidence>
<keyword evidence="8 10" id="KW-0653">Protein transport</keyword>
<comment type="caution">
    <text evidence="11">The sequence shown here is derived from an EMBL/GenBank/DDBJ whole genome shotgun (WGS) entry which is preliminary data.</text>
</comment>
<dbReference type="GO" id="GO:0042953">
    <property type="term" value="P:lipoprotein transport"/>
    <property type="evidence" value="ECO:0007669"/>
    <property type="project" value="InterPro"/>
</dbReference>
<dbReference type="NCBIfam" id="TIGR00547">
    <property type="entry name" value="lolA"/>
    <property type="match status" value="1"/>
</dbReference>
<evidence type="ECO:0000313" key="12">
    <source>
        <dbReference type="Proteomes" id="UP000193303"/>
    </source>
</evidence>
<dbReference type="EMBL" id="MTAB01000004">
    <property type="protein sequence ID" value="OSI24275.1"/>
    <property type="molecule type" value="Genomic_DNA"/>
</dbReference>
<dbReference type="PANTHER" id="PTHR35869">
    <property type="entry name" value="OUTER-MEMBRANE LIPOPROTEIN CARRIER PROTEIN"/>
    <property type="match status" value="1"/>
</dbReference>
<organism evidence="11 12">
    <name type="scientific">Neisseria dumasiana</name>
    <dbReference type="NCBI Taxonomy" id="1931275"/>
    <lineage>
        <taxon>Bacteria</taxon>
        <taxon>Pseudomonadati</taxon>
        <taxon>Pseudomonadota</taxon>
        <taxon>Betaproteobacteria</taxon>
        <taxon>Neisseriales</taxon>
        <taxon>Neisseriaceae</taxon>
        <taxon>Neisseria</taxon>
    </lineage>
</organism>
<sequence length="206" mass="22315" precursor="true">MIQKKQMFTALAAVFALGIGSAQAGAIDALKKFNEDADGISGSFTQTVKSKKKTQTTSGSFQILRPGLFKWQYTSPYKQTIVGDGKTIWLYDVDLAQVTKSAQNQTIGDSPAAILSNKSALDSSYSLQEDGSAGGIDYVRAMPKKNNAGYQYIRIGFKGDALAAMQLKDSFGNETTIRFNNLNMKPNLSRGTFKFTPPKGVDVLSN</sequence>